<accession>A0A0D3I7A1</accession>
<organism evidence="2 3">
    <name type="scientific">Emiliania huxleyi (strain CCMP1516)</name>
    <dbReference type="NCBI Taxonomy" id="280463"/>
    <lineage>
        <taxon>Eukaryota</taxon>
        <taxon>Haptista</taxon>
        <taxon>Haptophyta</taxon>
        <taxon>Prymnesiophyceae</taxon>
        <taxon>Isochrysidales</taxon>
        <taxon>Noelaerhabdaceae</taxon>
        <taxon>Emiliania</taxon>
    </lineage>
</organism>
<dbReference type="GeneID" id="17253409"/>
<reference evidence="3" key="1">
    <citation type="journal article" date="2013" name="Nature">
        <title>Pan genome of the phytoplankton Emiliania underpins its global distribution.</title>
        <authorList>
            <person name="Read B.A."/>
            <person name="Kegel J."/>
            <person name="Klute M.J."/>
            <person name="Kuo A."/>
            <person name="Lefebvre S.C."/>
            <person name="Maumus F."/>
            <person name="Mayer C."/>
            <person name="Miller J."/>
            <person name="Monier A."/>
            <person name="Salamov A."/>
            <person name="Young J."/>
            <person name="Aguilar M."/>
            <person name="Claverie J.M."/>
            <person name="Frickenhaus S."/>
            <person name="Gonzalez K."/>
            <person name="Herman E.K."/>
            <person name="Lin Y.C."/>
            <person name="Napier J."/>
            <person name="Ogata H."/>
            <person name="Sarno A.F."/>
            <person name="Shmutz J."/>
            <person name="Schroeder D."/>
            <person name="de Vargas C."/>
            <person name="Verret F."/>
            <person name="von Dassow P."/>
            <person name="Valentin K."/>
            <person name="Van de Peer Y."/>
            <person name="Wheeler G."/>
            <person name="Dacks J.B."/>
            <person name="Delwiche C.F."/>
            <person name="Dyhrman S.T."/>
            <person name="Glockner G."/>
            <person name="John U."/>
            <person name="Richards T."/>
            <person name="Worden A.Z."/>
            <person name="Zhang X."/>
            <person name="Grigoriev I.V."/>
            <person name="Allen A.E."/>
            <person name="Bidle K."/>
            <person name="Borodovsky M."/>
            <person name="Bowler C."/>
            <person name="Brownlee C."/>
            <person name="Cock J.M."/>
            <person name="Elias M."/>
            <person name="Gladyshev V.N."/>
            <person name="Groth M."/>
            <person name="Guda C."/>
            <person name="Hadaegh A."/>
            <person name="Iglesias-Rodriguez M.D."/>
            <person name="Jenkins J."/>
            <person name="Jones B.M."/>
            <person name="Lawson T."/>
            <person name="Leese F."/>
            <person name="Lindquist E."/>
            <person name="Lobanov A."/>
            <person name="Lomsadze A."/>
            <person name="Malik S.B."/>
            <person name="Marsh M.E."/>
            <person name="Mackinder L."/>
            <person name="Mock T."/>
            <person name="Mueller-Roeber B."/>
            <person name="Pagarete A."/>
            <person name="Parker M."/>
            <person name="Probert I."/>
            <person name="Quesneville H."/>
            <person name="Raines C."/>
            <person name="Rensing S.A."/>
            <person name="Riano-Pachon D.M."/>
            <person name="Richier S."/>
            <person name="Rokitta S."/>
            <person name="Shiraiwa Y."/>
            <person name="Soanes D.M."/>
            <person name="van der Giezen M."/>
            <person name="Wahlund T.M."/>
            <person name="Williams B."/>
            <person name="Wilson W."/>
            <person name="Wolfe G."/>
            <person name="Wurch L.L."/>
        </authorList>
    </citation>
    <scope>NUCLEOTIDE SEQUENCE</scope>
</reference>
<feature type="region of interest" description="Disordered" evidence="1">
    <location>
        <begin position="112"/>
        <end position="133"/>
    </location>
</feature>
<dbReference type="Proteomes" id="UP000013827">
    <property type="component" value="Unassembled WGS sequence"/>
</dbReference>
<keyword evidence="3" id="KW-1185">Reference proteome</keyword>
<reference evidence="2" key="2">
    <citation type="submission" date="2024-10" db="UniProtKB">
        <authorList>
            <consortium name="EnsemblProtists"/>
        </authorList>
    </citation>
    <scope>IDENTIFICATION</scope>
</reference>
<dbReference type="RefSeq" id="XP_005759565.1">
    <property type="nucleotide sequence ID" value="XM_005759508.1"/>
</dbReference>
<dbReference type="EnsemblProtists" id="EOD07136">
    <property type="protein sequence ID" value="EOD07136"/>
    <property type="gene ID" value="EMIHUDRAFT_198443"/>
</dbReference>
<feature type="compositionally biased region" description="Basic and acidic residues" evidence="1">
    <location>
        <begin position="71"/>
        <end position="87"/>
    </location>
</feature>
<feature type="region of interest" description="Disordered" evidence="1">
    <location>
        <begin position="55"/>
        <end position="87"/>
    </location>
</feature>
<dbReference type="AlphaFoldDB" id="A0A0D3I7A1"/>
<dbReference type="PaxDb" id="2903-EOD07136"/>
<dbReference type="HOGENOM" id="CLU_1910608_0_0_1"/>
<sequence length="133" mass="14038">MAAVAIAATVVQSPHLGLTWGSRGRPGLGGLDAQNCRARRADAGLLLRRSKRELDLRRRRSGSGGPSSLLEDPRALEGEEASPRWDEMGVAEQVAQCAIRTIDYVRHGRHEERVSGGVAATERCVGGSGPGAG</sequence>
<evidence type="ECO:0000313" key="3">
    <source>
        <dbReference type="Proteomes" id="UP000013827"/>
    </source>
</evidence>
<proteinExistence type="predicted"/>
<dbReference type="KEGG" id="ehx:EMIHUDRAFT_198443"/>
<evidence type="ECO:0000313" key="2">
    <source>
        <dbReference type="EnsemblProtists" id="EOD07136"/>
    </source>
</evidence>
<name>A0A0D3I7A1_EMIH1</name>
<evidence type="ECO:0000256" key="1">
    <source>
        <dbReference type="SAM" id="MobiDB-lite"/>
    </source>
</evidence>
<protein>
    <submittedName>
        <fullName evidence="2">Uncharacterized protein</fullName>
    </submittedName>
</protein>